<dbReference type="GO" id="GO:0016787">
    <property type="term" value="F:hydrolase activity"/>
    <property type="evidence" value="ECO:0007669"/>
    <property type="project" value="UniProtKB-KW"/>
</dbReference>
<dbReference type="PANTHER" id="PTHR22935">
    <property type="entry name" value="PENICILLIN-BINDING PROTEIN"/>
    <property type="match status" value="1"/>
</dbReference>
<accession>A0A6P0UUG4</accession>
<dbReference type="EMBL" id="JAABOO010000002">
    <property type="protein sequence ID" value="NER14056.1"/>
    <property type="molecule type" value="Genomic_DNA"/>
</dbReference>
<reference evidence="3 4" key="1">
    <citation type="submission" date="2020-01" db="EMBL/GenBank/DDBJ databases">
        <title>Leptobacterium flavescens.</title>
        <authorList>
            <person name="Wang G."/>
        </authorList>
    </citation>
    <scope>NUCLEOTIDE SEQUENCE [LARGE SCALE GENOMIC DNA]</scope>
    <source>
        <strain evidence="3 4">KCTC 22160</strain>
    </source>
</reference>
<dbReference type="Pfam" id="PF00144">
    <property type="entry name" value="Beta-lactamase"/>
    <property type="match status" value="1"/>
</dbReference>
<dbReference type="SUPFAM" id="SSF56601">
    <property type="entry name" value="beta-lactamase/transpeptidase-like"/>
    <property type="match status" value="1"/>
</dbReference>
<comment type="similarity">
    <text evidence="1">Belongs to the beta-lactamase family.</text>
</comment>
<protein>
    <submittedName>
        <fullName evidence="3">Serine hydrolase</fullName>
    </submittedName>
</protein>
<dbReference type="Gene3D" id="3.40.710.10">
    <property type="entry name" value="DD-peptidase/beta-lactamase superfamily"/>
    <property type="match status" value="1"/>
</dbReference>
<evidence type="ECO:0000313" key="4">
    <source>
        <dbReference type="Proteomes" id="UP000468581"/>
    </source>
</evidence>
<evidence type="ECO:0000256" key="1">
    <source>
        <dbReference type="ARBA" id="ARBA00038473"/>
    </source>
</evidence>
<comment type="caution">
    <text evidence="3">The sequence shown here is derived from an EMBL/GenBank/DDBJ whole genome shotgun (WGS) entry which is preliminary data.</text>
</comment>
<dbReference type="InterPro" id="IPR051478">
    <property type="entry name" value="Beta-lactamase-like_AB/R"/>
</dbReference>
<keyword evidence="3" id="KW-0378">Hydrolase</keyword>
<evidence type="ECO:0000259" key="2">
    <source>
        <dbReference type="Pfam" id="PF00144"/>
    </source>
</evidence>
<gene>
    <name evidence="3" type="ORF">GWK08_11440</name>
</gene>
<dbReference type="InterPro" id="IPR001466">
    <property type="entry name" value="Beta-lactam-related"/>
</dbReference>
<dbReference type="AlphaFoldDB" id="A0A6P0UUG4"/>
<proteinExistence type="inferred from homology"/>
<sequence>MFKNFTAFFALCILVFFNGRTQDLPEQIILQTQERIDKGYHLGTVIGIIDKNGARYYGFGQVSLSDDSVPGEYSIFEIGSITKTFSTLLLADLELKGKLDLNRPIHEYLQDGITTEDPLYRKINLLQLASHTSGLPREASNVNDNKDNRYKKYTVRKLRSFLNRHSFEAPDPSKASYSNLGYMLLEHTMETVTGLSYESLLEKKITEVLDMPDTKIKLSSGQRDRLTRGFRNGKHTTETQLGIFPAMGGIRSTARDMLKYLGAQMNLYDSPLFEAMKKTHQPVSVLNKNEGSIGLGWHVLERKESGKKIIYHKGGTNGFVSFAGFDPEAQIGVVVLCNGRRYFSDLGFYLLDNTYPLYQPE</sequence>
<dbReference type="Proteomes" id="UP000468581">
    <property type="component" value="Unassembled WGS sequence"/>
</dbReference>
<dbReference type="RefSeq" id="WP_163607321.1">
    <property type="nucleotide sequence ID" value="NZ_JAABOO010000002.1"/>
</dbReference>
<dbReference type="InterPro" id="IPR012338">
    <property type="entry name" value="Beta-lactam/transpept-like"/>
</dbReference>
<organism evidence="3 4">
    <name type="scientific">Leptobacterium flavescens</name>
    <dbReference type="NCBI Taxonomy" id="472055"/>
    <lineage>
        <taxon>Bacteria</taxon>
        <taxon>Pseudomonadati</taxon>
        <taxon>Bacteroidota</taxon>
        <taxon>Flavobacteriia</taxon>
        <taxon>Flavobacteriales</taxon>
        <taxon>Flavobacteriaceae</taxon>
        <taxon>Leptobacterium</taxon>
    </lineage>
</organism>
<name>A0A6P0UUG4_9FLAO</name>
<dbReference type="PANTHER" id="PTHR22935:SF95">
    <property type="entry name" value="BETA-LACTAMASE-LIKE 1-RELATED"/>
    <property type="match status" value="1"/>
</dbReference>
<evidence type="ECO:0000313" key="3">
    <source>
        <dbReference type="EMBL" id="NER14056.1"/>
    </source>
</evidence>
<feature type="domain" description="Beta-lactamase-related" evidence="2">
    <location>
        <begin position="37"/>
        <end position="341"/>
    </location>
</feature>
<keyword evidence="4" id="KW-1185">Reference proteome</keyword>